<geneLocation type="plasmid" evidence="1">
    <name>pVP2HP</name>
</geneLocation>
<sequence length="110" mass="12858">MNDIHSPNGNIMQTNNAPWICLEDGEDDYVIERFELRVRGRKPLILNNPTYSKLMFVTQQYLHLSKTATEQLIRTTILNSPDPLTADEHMRLVRVLEKSLNLKHKENEQL</sequence>
<name>A0A1Y1BA24_VIBPH</name>
<geneLocation type="plasmid" evidence="2">
    <name>pVPE61b</name>
</geneLocation>
<dbReference type="AlphaFoldDB" id="A0A1Y1BA24"/>
<evidence type="ECO:0000313" key="2">
    <source>
        <dbReference type="EMBL" id="BAX56984.1"/>
    </source>
</evidence>
<dbReference type="EMBL" id="AP014859">
    <property type="protein sequence ID" value="BAX56728.1"/>
    <property type="molecule type" value="Genomic_DNA"/>
</dbReference>
<accession>A0A1Y1BA24</accession>
<reference evidence="2" key="1">
    <citation type="journal article" date="2017" name="Infect. Genet. Evol.">
        <title>Plasmid dynamics in Vibrio parahaemolyticus strains related to shrimp Acute Hepatopancreatic Necrosis Syndrome (AHPNS).</title>
        <authorList>
            <person name="Theethakaew C."/>
            <person name="Nakamura S."/>
            <person name="Motooka D."/>
            <person name="Matsuda S."/>
            <person name="Kodama T."/>
            <person name="Chonsin K."/>
            <person name="Suthienkul O."/>
            <person name="Iida T."/>
        </authorList>
    </citation>
    <scope>NUCLEOTIDE SEQUENCE</scope>
    <source>
        <strain evidence="2">VPE61</strain>
        <plasmid evidence="1">pVP2HP</plasmid>
        <plasmid evidence="2">pVPE61b</plasmid>
    </source>
</reference>
<dbReference type="RefSeq" id="WP_373408132.1">
    <property type="nucleotide sequence ID" value="NZ_JACVWX010000020.1"/>
</dbReference>
<protein>
    <submittedName>
        <fullName evidence="2">Uncharacterized protein</fullName>
    </submittedName>
</protein>
<keyword evidence="2" id="KW-0614">Plasmid</keyword>
<organism evidence="2">
    <name type="scientific">Vibrio parahaemolyticus</name>
    <dbReference type="NCBI Taxonomy" id="670"/>
    <lineage>
        <taxon>Bacteria</taxon>
        <taxon>Pseudomonadati</taxon>
        <taxon>Pseudomonadota</taxon>
        <taxon>Gammaproteobacteria</taxon>
        <taxon>Vibrionales</taxon>
        <taxon>Vibrionaceae</taxon>
        <taxon>Vibrio</taxon>
    </lineage>
</organism>
<evidence type="ECO:0000313" key="1">
    <source>
        <dbReference type="EMBL" id="BAX56728.1"/>
    </source>
</evidence>
<dbReference type="EMBL" id="AP014861">
    <property type="protein sequence ID" value="BAX56984.1"/>
    <property type="molecule type" value="Genomic_DNA"/>
</dbReference>
<proteinExistence type="predicted"/>